<dbReference type="InterPro" id="IPR051257">
    <property type="entry name" value="Diverse_CBS-Domain"/>
</dbReference>
<dbReference type="PANTHER" id="PTHR43080:SF2">
    <property type="entry name" value="CBS DOMAIN-CONTAINING PROTEIN"/>
    <property type="match status" value="1"/>
</dbReference>
<dbReference type="PROSITE" id="PS51371">
    <property type="entry name" value="CBS"/>
    <property type="match status" value="2"/>
</dbReference>
<evidence type="ECO:0000256" key="1">
    <source>
        <dbReference type="ARBA" id="ARBA00022737"/>
    </source>
</evidence>
<sequence length="213" mass="23979">MKVKALMDTKFIRVYPEDTVEIVSKIMHNRKKFSTPIIDRTDKLVGWVNSIDLLVVDDKKIPIKDVMHKLDTIIVLNKEEPAKNAVLKIVKHKVVSIPVLADDGTLVGLVRNCDITKTLAKMYDIPVYNIFKSLNAELKGISWDELMDSAAIVTKQITGERITGKEYESRIKESTFGQAIWACGGLEKFFTGLIKIGEIAVARKLSHKVSVRK</sequence>
<dbReference type="RefSeq" id="WP_209591196.1">
    <property type="nucleotide sequence ID" value="NZ_JAGGMU010000003.1"/>
</dbReference>
<name>A0A8J7RHR7_METVO</name>
<dbReference type="Proteomes" id="UP000740329">
    <property type="component" value="Unassembled WGS sequence"/>
</dbReference>
<dbReference type="InterPro" id="IPR016486">
    <property type="entry name" value="UCP006591_CBS"/>
</dbReference>
<dbReference type="OrthoDB" id="43333at2157"/>
<keyword evidence="1" id="KW-0677">Repeat</keyword>
<accession>A0A8J7RHR7</accession>
<comment type="caution">
    <text evidence="5">The sequence shown here is derived from an EMBL/GenBank/DDBJ whole genome shotgun (WGS) entry which is preliminary data.</text>
</comment>
<keyword evidence="2 3" id="KW-0129">CBS domain</keyword>
<dbReference type="SMART" id="SM00116">
    <property type="entry name" value="CBS"/>
    <property type="match status" value="2"/>
</dbReference>
<proteinExistence type="predicted"/>
<evidence type="ECO:0000259" key="4">
    <source>
        <dbReference type="PROSITE" id="PS51371"/>
    </source>
</evidence>
<dbReference type="Gene3D" id="3.90.1280.20">
    <property type="match status" value="1"/>
</dbReference>
<organism evidence="5 6">
    <name type="scientific">Methanococcus voltae</name>
    <dbReference type="NCBI Taxonomy" id="2188"/>
    <lineage>
        <taxon>Archaea</taxon>
        <taxon>Methanobacteriati</taxon>
        <taxon>Methanobacteriota</taxon>
        <taxon>Methanomada group</taxon>
        <taxon>Methanococci</taxon>
        <taxon>Methanococcales</taxon>
        <taxon>Methanococcaceae</taxon>
        <taxon>Methanococcus</taxon>
    </lineage>
</organism>
<dbReference type="PANTHER" id="PTHR43080">
    <property type="entry name" value="CBS DOMAIN-CONTAINING PROTEIN CBSX3, MITOCHONDRIAL"/>
    <property type="match status" value="1"/>
</dbReference>
<dbReference type="SUPFAM" id="SSF54631">
    <property type="entry name" value="CBS-domain pair"/>
    <property type="match status" value="1"/>
</dbReference>
<dbReference type="AlphaFoldDB" id="A0A8J7RHR7"/>
<evidence type="ECO:0000313" key="6">
    <source>
        <dbReference type="Proteomes" id="UP000740329"/>
    </source>
</evidence>
<protein>
    <submittedName>
        <fullName evidence="5">Putative transcriptional regulator</fullName>
    </submittedName>
</protein>
<evidence type="ECO:0000256" key="3">
    <source>
        <dbReference type="PROSITE-ProRule" id="PRU00703"/>
    </source>
</evidence>
<dbReference type="EMBL" id="JAGGMV010000003">
    <property type="protein sequence ID" value="MBP2201715.1"/>
    <property type="molecule type" value="Genomic_DNA"/>
</dbReference>
<dbReference type="InterPro" id="IPR046342">
    <property type="entry name" value="CBS_dom_sf"/>
</dbReference>
<reference evidence="5" key="1">
    <citation type="submission" date="2021-03" db="EMBL/GenBank/DDBJ databases">
        <title>Genomic Encyclopedia of Type Strains, Phase IV (KMG-V): Genome sequencing to study the core and pangenomes of soil and plant-associated prokaryotes.</title>
        <authorList>
            <person name="Whitman W."/>
        </authorList>
    </citation>
    <scope>NUCLEOTIDE SEQUENCE</scope>
    <source>
        <strain evidence="5">C4</strain>
    </source>
</reference>
<dbReference type="Gene3D" id="3.10.580.10">
    <property type="entry name" value="CBS-domain"/>
    <property type="match status" value="1"/>
</dbReference>
<dbReference type="Pfam" id="PF00571">
    <property type="entry name" value="CBS"/>
    <property type="match status" value="2"/>
</dbReference>
<dbReference type="CDD" id="cd02205">
    <property type="entry name" value="CBS_pair_SF"/>
    <property type="match status" value="1"/>
</dbReference>
<gene>
    <name evidence="5" type="ORF">J3E07_001140</name>
</gene>
<evidence type="ECO:0000256" key="2">
    <source>
        <dbReference type="ARBA" id="ARBA00023122"/>
    </source>
</evidence>
<feature type="domain" description="CBS" evidence="4">
    <location>
        <begin position="67"/>
        <end position="127"/>
    </location>
</feature>
<dbReference type="InterPro" id="IPR000644">
    <property type="entry name" value="CBS_dom"/>
</dbReference>
<feature type="domain" description="CBS" evidence="4">
    <location>
        <begin position="7"/>
        <end position="63"/>
    </location>
</feature>
<evidence type="ECO:0000313" key="5">
    <source>
        <dbReference type="EMBL" id="MBP2201715.1"/>
    </source>
</evidence>
<dbReference type="PIRSF" id="PIRSF006591">
    <property type="entry name" value="UCP006591_CBS_MJ1004"/>
    <property type="match status" value="1"/>
</dbReference>